<proteinExistence type="predicted"/>
<keyword evidence="8" id="KW-1185">Reference proteome</keyword>
<evidence type="ECO:0000256" key="5">
    <source>
        <dbReference type="SAM" id="Phobius"/>
    </source>
</evidence>
<organism evidence="8">
    <name type="scientific">Caenorhabditis remanei</name>
    <name type="common">Caenorhabditis vulgaris</name>
    <dbReference type="NCBI Taxonomy" id="31234"/>
    <lineage>
        <taxon>Eukaryota</taxon>
        <taxon>Metazoa</taxon>
        <taxon>Ecdysozoa</taxon>
        <taxon>Nematoda</taxon>
        <taxon>Chromadorea</taxon>
        <taxon>Rhabditida</taxon>
        <taxon>Rhabditina</taxon>
        <taxon>Rhabditomorpha</taxon>
        <taxon>Rhabditoidea</taxon>
        <taxon>Rhabditidae</taxon>
        <taxon>Peloderinae</taxon>
        <taxon>Caenorhabditis</taxon>
    </lineage>
</organism>
<sequence length="378" mass="42860">MAFIASAYMVMLFTVPIAGVILNTYVLRKLIRLARKSVVRFETSSGLPLAAMSIGDSITLFALLMQAIFHVTPKGEVPVVVLSTICKVTKLKMIGHIIFIFQFGIYLIHSTSAFSVWCWFFLSVLRYIAVFHPFKYRTIWRQPRNALKILAGAVGTTQIYTLAIVTYRTNEKMCGEYEIFDQSAWKHIHLVDIFLFYAVPSLLRITLDFLVLIHCYSPFSMEEFDRVTIDRRFAISGPTTTTKRLSHSAELEALDNKAHVALAISITANTPSVKRVHYGNPKKKTAMVMRSIVISVVNLLLNLPTHIFRALASYDERTMDHEIFHVLEPIAQMMYFSQFACNAFYLASSIYETNGSPRNTVISSSNRHVSRCISEDDA</sequence>
<dbReference type="OMA" id="KTAMVMR"/>
<feature type="transmembrane region" description="Helical" evidence="5">
    <location>
        <begin position="97"/>
        <end position="125"/>
    </location>
</feature>
<dbReference type="STRING" id="31234.E3NFP2"/>
<dbReference type="GO" id="GO:0004930">
    <property type="term" value="F:G protein-coupled receptor activity"/>
    <property type="evidence" value="ECO:0007669"/>
    <property type="project" value="InterPro"/>
</dbReference>
<evidence type="ECO:0000313" key="7">
    <source>
        <dbReference type="EMBL" id="EFO96444.1"/>
    </source>
</evidence>
<evidence type="ECO:0000256" key="4">
    <source>
        <dbReference type="ARBA" id="ARBA00023136"/>
    </source>
</evidence>
<name>E3NFP2_CAERE</name>
<feature type="transmembrane region" description="Helical" evidence="5">
    <location>
        <begin position="332"/>
        <end position="351"/>
    </location>
</feature>
<dbReference type="PANTHER" id="PTHR24224:SF37">
    <property type="entry name" value="G-PROTEIN COUPLED RECEPTORS FAMILY 1 PROFILE DOMAIN-CONTAINING PROTEIN"/>
    <property type="match status" value="1"/>
</dbReference>
<feature type="transmembrane region" description="Helical" evidence="5">
    <location>
        <begin position="194"/>
        <end position="216"/>
    </location>
</feature>
<keyword evidence="2 5" id="KW-0812">Transmembrane</keyword>
<dbReference type="HOGENOM" id="CLU_767758_0_0_1"/>
<dbReference type="InterPro" id="IPR017452">
    <property type="entry name" value="GPCR_Rhodpsn_7TM"/>
</dbReference>
<feature type="domain" description="G-protein coupled receptors family 1 profile" evidence="6">
    <location>
        <begin position="22"/>
        <end position="346"/>
    </location>
</feature>
<feature type="transmembrane region" description="Helical" evidence="5">
    <location>
        <begin position="292"/>
        <end position="312"/>
    </location>
</feature>
<evidence type="ECO:0000256" key="1">
    <source>
        <dbReference type="ARBA" id="ARBA00004370"/>
    </source>
</evidence>
<dbReference type="Pfam" id="PF00001">
    <property type="entry name" value="7tm_1"/>
    <property type="match status" value="1"/>
</dbReference>
<evidence type="ECO:0000313" key="8">
    <source>
        <dbReference type="Proteomes" id="UP000008281"/>
    </source>
</evidence>
<dbReference type="InterPro" id="IPR052665">
    <property type="entry name" value="Neuropeptide-GPCR"/>
</dbReference>
<feature type="transmembrane region" description="Helical" evidence="5">
    <location>
        <begin position="6"/>
        <end position="26"/>
    </location>
</feature>
<dbReference type="eggNOG" id="ENOG502SNJE">
    <property type="taxonomic scope" value="Eukaryota"/>
</dbReference>
<dbReference type="Proteomes" id="UP000008281">
    <property type="component" value="Unassembled WGS sequence"/>
</dbReference>
<evidence type="ECO:0000256" key="2">
    <source>
        <dbReference type="ARBA" id="ARBA00022692"/>
    </source>
</evidence>
<feature type="transmembrane region" description="Helical" evidence="5">
    <location>
        <begin position="47"/>
        <end position="69"/>
    </location>
</feature>
<dbReference type="EMBL" id="DS268640">
    <property type="protein sequence ID" value="EFO96444.1"/>
    <property type="molecule type" value="Genomic_DNA"/>
</dbReference>
<dbReference type="SUPFAM" id="SSF81321">
    <property type="entry name" value="Family A G protein-coupled receptor-like"/>
    <property type="match status" value="1"/>
</dbReference>
<reference evidence="7" key="1">
    <citation type="submission" date="2007-07" db="EMBL/GenBank/DDBJ databases">
        <title>PCAP assembly of the Caenorhabditis remanei genome.</title>
        <authorList>
            <consortium name="The Caenorhabditis remanei Sequencing Consortium"/>
            <person name="Wilson R.K."/>
        </authorList>
    </citation>
    <scope>NUCLEOTIDE SEQUENCE [LARGE SCALE GENOMIC DNA]</scope>
    <source>
        <strain evidence="7">PB4641</strain>
    </source>
</reference>
<dbReference type="PANTHER" id="PTHR24224">
    <property type="entry name" value="CARDIOACCELERATORY PEPTIDE RECEPTOR-RELATED"/>
    <property type="match status" value="1"/>
</dbReference>
<evidence type="ECO:0000259" key="6">
    <source>
        <dbReference type="PROSITE" id="PS50262"/>
    </source>
</evidence>
<feature type="transmembrane region" description="Helical" evidence="5">
    <location>
        <begin position="146"/>
        <end position="167"/>
    </location>
</feature>
<protein>
    <recommendedName>
        <fullName evidence="6">G-protein coupled receptors family 1 profile domain-containing protein</fullName>
    </recommendedName>
</protein>
<comment type="subcellular location">
    <subcellularLocation>
        <location evidence="1">Membrane</location>
    </subcellularLocation>
</comment>
<dbReference type="InterPro" id="IPR000276">
    <property type="entry name" value="GPCR_Rhodpsn"/>
</dbReference>
<evidence type="ECO:0000256" key="3">
    <source>
        <dbReference type="ARBA" id="ARBA00022989"/>
    </source>
</evidence>
<dbReference type="AlphaFoldDB" id="E3NFP2"/>
<keyword evidence="3 5" id="KW-1133">Transmembrane helix</keyword>
<dbReference type="PROSITE" id="PS50262">
    <property type="entry name" value="G_PROTEIN_RECEP_F1_2"/>
    <property type="match status" value="1"/>
</dbReference>
<accession>E3NFP2</accession>
<dbReference type="Gene3D" id="1.20.1070.10">
    <property type="entry name" value="Rhodopsin 7-helix transmembrane proteins"/>
    <property type="match status" value="1"/>
</dbReference>
<gene>
    <name evidence="7" type="ORF">CRE_21559</name>
</gene>
<dbReference type="OrthoDB" id="5864054at2759"/>
<keyword evidence="4 5" id="KW-0472">Membrane</keyword>
<dbReference type="GO" id="GO:0016020">
    <property type="term" value="C:membrane"/>
    <property type="evidence" value="ECO:0007669"/>
    <property type="project" value="UniProtKB-SubCell"/>
</dbReference>
<dbReference type="InParanoid" id="E3NFP2"/>